<dbReference type="Proteomes" id="UP000194236">
    <property type="component" value="Unassembled WGS sequence"/>
</dbReference>
<comment type="subcellular location">
    <subcellularLocation>
        <location evidence="1">Secreted</location>
    </subcellularLocation>
</comment>
<keyword evidence="5" id="KW-0812">Transmembrane</keyword>
<evidence type="ECO:0000256" key="5">
    <source>
        <dbReference type="SAM" id="Phobius"/>
    </source>
</evidence>
<evidence type="ECO:0000313" key="6">
    <source>
        <dbReference type="EMBL" id="OTF73940.1"/>
    </source>
</evidence>
<comment type="caution">
    <text evidence="6">The sequence shown here is derived from an EMBL/GenBank/DDBJ whole genome shotgun (WGS) entry which is preliminary data.</text>
</comment>
<organism evidence="6 7">
    <name type="scientific">Euroglyphus maynei</name>
    <name type="common">Mayne's house dust mite</name>
    <dbReference type="NCBI Taxonomy" id="6958"/>
    <lineage>
        <taxon>Eukaryota</taxon>
        <taxon>Metazoa</taxon>
        <taxon>Ecdysozoa</taxon>
        <taxon>Arthropoda</taxon>
        <taxon>Chelicerata</taxon>
        <taxon>Arachnida</taxon>
        <taxon>Acari</taxon>
        <taxon>Acariformes</taxon>
        <taxon>Sarcoptiformes</taxon>
        <taxon>Astigmata</taxon>
        <taxon>Psoroptidia</taxon>
        <taxon>Analgoidea</taxon>
        <taxon>Pyroglyphidae</taxon>
        <taxon>Pyroglyphinae</taxon>
        <taxon>Euroglyphus</taxon>
    </lineage>
</organism>
<gene>
    <name evidence="6" type="ORF">BLA29_002440</name>
</gene>
<keyword evidence="5" id="KW-1133">Transmembrane helix</keyword>
<keyword evidence="2" id="KW-0964">Secreted</keyword>
<evidence type="ECO:0000256" key="4">
    <source>
        <dbReference type="SAM" id="MobiDB-lite"/>
    </source>
</evidence>
<dbReference type="AlphaFoldDB" id="A0A1Y3AZI3"/>
<feature type="transmembrane region" description="Helical" evidence="5">
    <location>
        <begin position="6"/>
        <end position="26"/>
    </location>
</feature>
<dbReference type="Pfam" id="PF06377">
    <property type="entry name" value="Adipokin_hormo"/>
    <property type="match status" value="1"/>
</dbReference>
<dbReference type="GO" id="GO:0005576">
    <property type="term" value="C:extracellular region"/>
    <property type="evidence" value="ECO:0007669"/>
    <property type="project" value="UniProtKB-SubCell"/>
</dbReference>
<feature type="region of interest" description="Disordered" evidence="4">
    <location>
        <begin position="101"/>
        <end position="120"/>
    </location>
</feature>
<proteinExistence type="predicted"/>
<sequence length="120" mass="13621">MSSSINIRFIGIIAILSAIILMLQITSTMTQITFSKDWRAGGKRSFGSNNGYSNNADNLMEIFTRNNHCDQITNNLIIIQELIRKEANELLRCQRFGKSNTNRIKPELNDNNESQSSTDH</sequence>
<evidence type="ECO:0000313" key="7">
    <source>
        <dbReference type="Proteomes" id="UP000194236"/>
    </source>
</evidence>
<accession>A0A1Y3AZI3</accession>
<evidence type="ECO:0000256" key="3">
    <source>
        <dbReference type="ARBA" id="ARBA00022729"/>
    </source>
</evidence>
<name>A0A1Y3AZI3_EURMA</name>
<dbReference type="OrthoDB" id="6507449at2759"/>
<dbReference type="EMBL" id="MUJZ01049354">
    <property type="protein sequence ID" value="OTF73940.1"/>
    <property type="molecule type" value="Genomic_DNA"/>
</dbReference>
<keyword evidence="5" id="KW-0472">Membrane</keyword>
<evidence type="ECO:0000256" key="2">
    <source>
        <dbReference type="ARBA" id="ARBA00022525"/>
    </source>
</evidence>
<dbReference type="InterPro" id="IPR010475">
    <property type="entry name" value="AKH/RPCH_hormone"/>
</dbReference>
<reference evidence="6 7" key="1">
    <citation type="submission" date="2017-03" db="EMBL/GenBank/DDBJ databases">
        <title>Genome Survey of Euroglyphus maynei.</title>
        <authorList>
            <person name="Arlian L.G."/>
            <person name="Morgan M.S."/>
            <person name="Rider S.D."/>
        </authorList>
    </citation>
    <scope>NUCLEOTIDE SEQUENCE [LARGE SCALE GENOMIC DNA]</scope>
    <source>
        <strain evidence="6">Arlian Lab</strain>
        <tissue evidence="6">Whole body</tissue>
    </source>
</reference>
<evidence type="ECO:0000256" key="1">
    <source>
        <dbReference type="ARBA" id="ARBA00004613"/>
    </source>
</evidence>
<protein>
    <submittedName>
        <fullName evidence="6">Uncharacterized protein</fullName>
    </submittedName>
</protein>
<keyword evidence="3" id="KW-0732">Signal</keyword>
<keyword evidence="7" id="KW-1185">Reference proteome</keyword>
<dbReference type="GO" id="GO:0005179">
    <property type="term" value="F:hormone activity"/>
    <property type="evidence" value="ECO:0007669"/>
    <property type="project" value="InterPro"/>
</dbReference>